<reference evidence="5 6" key="1">
    <citation type="submission" date="2020-03" db="EMBL/GenBank/DDBJ databases">
        <title>Draft Genome Sequence of Cudoniella acicularis.</title>
        <authorList>
            <person name="Buettner E."/>
            <person name="Kellner H."/>
        </authorList>
    </citation>
    <scope>NUCLEOTIDE SEQUENCE [LARGE SCALE GENOMIC DNA]</scope>
    <source>
        <strain evidence="5 6">DSM 108380</strain>
    </source>
</reference>
<feature type="region of interest" description="Disordered" evidence="3">
    <location>
        <begin position="1"/>
        <end position="61"/>
    </location>
</feature>
<organism evidence="5 6">
    <name type="scientific">Cudoniella acicularis</name>
    <dbReference type="NCBI Taxonomy" id="354080"/>
    <lineage>
        <taxon>Eukaryota</taxon>
        <taxon>Fungi</taxon>
        <taxon>Dikarya</taxon>
        <taxon>Ascomycota</taxon>
        <taxon>Pezizomycotina</taxon>
        <taxon>Leotiomycetes</taxon>
        <taxon>Helotiales</taxon>
        <taxon>Tricladiaceae</taxon>
        <taxon>Cudoniella</taxon>
    </lineage>
</organism>
<comment type="caution">
    <text evidence="5">The sequence shown here is derived from an EMBL/GenBank/DDBJ whole genome shotgun (WGS) entry which is preliminary data.</text>
</comment>
<protein>
    <recommendedName>
        <fullName evidence="4">PXA domain-containing protein</fullName>
    </recommendedName>
</protein>
<keyword evidence="2" id="KW-0963">Cytoplasm</keyword>
<dbReference type="AlphaFoldDB" id="A0A8H4W4V5"/>
<evidence type="ECO:0000313" key="5">
    <source>
        <dbReference type="EMBL" id="KAF4631800.1"/>
    </source>
</evidence>
<feature type="domain" description="PXA" evidence="4">
    <location>
        <begin position="100"/>
        <end position="288"/>
    </location>
</feature>
<dbReference type="Pfam" id="PF02194">
    <property type="entry name" value="PXA"/>
    <property type="match status" value="1"/>
</dbReference>
<dbReference type="PANTHER" id="PTHR22999">
    <property type="entry name" value="PX SERINE/THREONINE KINASE PXK"/>
    <property type="match status" value="1"/>
</dbReference>
<dbReference type="SMART" id="SM00313">
    <property type="entry name" value="PXA"/>
    <property type="match status" value="1"/>
</dbReference>
<dbReference type="EMBL" id="JAAMPI010000409">
    <property type="protein sequence ID" value="KAF4631800.1"/>
    <property type="molecule type" value="Genomic_DNA"/>
</dbReference>
<evidence type="ECO:0000256" key="1">
    <source>
        <dbReference type="ARBA" id="ARBA00004496"/>
    </source>
</evidence>
<dbReference type="GO" id="GO:0005770">
    <property type="term" value="C:late endosome"/>
    <property type="evidence" value="ECO:0007669"/>
    <property type="project" value="TreeGrafter"/>
</dbReference>
<evidence type="ECO:0000256" key="3">
    <source>
        <dbReference type="SAM" id="MobiDB-lite"/>
    </source>
</evidence>
<evidence type="ECO:0000313" key="6">
    <source>
        <dbReference type="Proteomes" id="UP000566819"/>
    </source>
</evidence>
<feature type="region of interest" description="Disordered" evidence="3">
    <location>
        <begin position="359"/>
        <end position="387"/>
    </location>
</feature>
<proteinExistence type="predicted"/>
<evidence type="ECO:0000256" key="2">
    <source>
        <dbReference type="ARBA" id="ARBA00022490"/>
    </source>
</evidence>
<sequence>MSRLQPRSKAISTSNVSPQSAVSTVASSATGSNSAATSKDIASGPQTPVSRPGNRPSTVDPVSDRSTLFLIRRTLCSHLVDKGRSTPLPIENILPPLTSSNGVDLQLYAFIAIIIREFVHTWYTKITPDPMFVEEVVKIIAHCTRALEQRIRNVDLQSVLFDELPDLLDVHLKVHRTAHYKLHPSPLEVSPRTIYHSLWPMTCLSPVPDDDGGPLSQQQMNNEAVYRQMLVQGVLAVLLPTEDLENDCLTTLVGQIFSEMIIGGAVGGKAAEPWLLWEVITKVAEVVQNQLPRSKAKVRLERSHSDVGRMSPFDATTQMSKAGRLKWHAQKTFWLVLQYIFLAWTALRFLFNTITTASSLPPRSSARKESTKDSSHSTDHLTPNKSNIETLPIGEDLELKKPIIKMKVWSFVDSLLDLSFRMPWLSGTISMLQWAALTGFGEVGNTDGILDKILSHAIDTHVLDPSQLPSVLRNARAALFPNNAPAPPRVIPSPAEQLLIRKKCAETILSLIPAKIQDIYFGGGREKRVAEVEEVLNMFDDPYCNKHLLYGIVELLIVRLMPELAEKGVEELFEERLS</sequence>
<evidence type="ECO:0000259" key="4">
    <source>
        <dbReference type="PROSITE" id="PS51207"/>
    </source>
</evidence>
<dbReference type="PROSITE" id="PS51207">
    <property type="entry name" value="PXA"/>
    <property type="match status" value="1"/>
</dbReference>
<accession>A0A8H4W4V5</accession>
<dbReference type="Proteomes" id="UP000566819">
    <property type="component" value="Unassembled WGS sequence"/>
</dbReference>
<name>A0A8H4W4V5_9HELO</name>
<comment type="subcellular location">
    <subcellularLocation>
        <location evidence="1">Cytoplasm</location>
    </subcellularLocation>
</comment>
<feature type="compositionally biased region" description="Basic and acidic residues" evidence="3">
    <location>
        <begin position="366"/>
        <end position="379"/>
    </location>
</feature>
<dbReference type="GO" id="GO:0005769">
    <property type="term" value="C:early endosome"/>
    <property type="evidence" value="ECO:0007669"/>
    <property type="project" value="TreeGrafter"/>
</dbReference>
<feature type="compositionally biased region" description="Low complexity" evidence="3">
    <location>
        <begin position="16"/>
        <end position="38"/>
    </location>
</feature>
<dbReference type="GO" id="GO:0035091">
    <property type="term" value="F:phosphatidylinositol binding"/>
    <property type="evidence" value="ECO:0007669"/>
    <property type="project" value="TreeGrafter"/>
</dbReference>
<dbReference type="GO" id="GO:0045022">
    <property type="term" value="P:early endosome to late endosome transport"/>
    <property type="evidence" value="ECO:0007669"/>
    <property type="project" value="TreeGrafter"/>
</dbReference>
<dbReference type="InterPro" id="IPR003114">
    <property type="entry name" value="Phox_assoc"/>
</dbReference>
<gene>
    <name evidence="5" type="ORF">G7Y89_g6335</name>
</gene>
<dbReference type="InterPro" id="IPR051837">
    <property type="entry name" value="SortingNexin/PXDomain-PKLike"/>
</dbReference>
<dbReference type="OrthoDB" id="5582218at2759"/>
<keyword evidence="6" id="KW-1185">Reference proteome</keyword>
<dbReference type="PANTHER" id="PTHR22999:SF23">
    <property type="entry name" value="SORTING NEXIN-16"/>
    <property type="match status" value="1"/>
</dbReference>